<keyword evidence="3" id="KW-1185">Reference proteome</keyword>
<dbReference type="STRING" id="1569628.A0A316V496"/>
<proteinExistence type="predicted"/>
<gene>
    <name evidence="2" type="ORF">BDZ90DRAFT_258085</name>
</gene>
<dbReference type="Pfam" id="PF13233">
    <property type="entry name" value="Complex1_LYR_2"/>
    <property type="match status" value="1"/>
</dbReference>
<dbReference type="EMBL" id="KZ819662">
    <property type="protein sequence ID" value="PWN31043.1"/>
    <property type="molecule type" value="Genomic_DNA"/>
</dbReference>
<dbReference type="AlphaFoldDB" id="A0A316V496"/>
<evidence type="ECO:0000313" key="2">
    <source>
        <dbReference type="EMBL" id="PWN31043.1"/>
    </source>
</evidence>
<organism evidence="2 3">
    <name type="scientific">Jaminaea rosea</name>
    <dbReference type="NCBI Taxonomy" id="1569628"/>
    <lineage>
        <taxon>Eukaryota</taxon>
        <taxon>Fungi</taxon>
        <taxon>Dikarya</taxon>
        <taxon>Basidiomycota</taxon>
        <taxon>Ustilaginomycotina</taxon>
        <taxon>Exobasidiomycetes</taxon>
        <taxon>Microstromatales</taxon>
        <taxon>Microstromatales incertae sedis</taxon>
        <taxon>Jaminaea</taxon>
    </lineage>
</organism>
<feature type="region of interest" description="Disordered" evidence="1">
    <location>
        <begin position="111"/>
        <end position="153"/>
    </location>
</feature>
<dbReference type="OrthoDB" id="15893at2759"/>
<name>A0A316V496_9BASI</name>
<dbReference type="GO" id="GO:0005759">
    <property type="term" value="C:mitochondrial matrix"/>
    <property type="evidence" value="ECO:0007669"/>
    <property type="project" value="TreeGrafter"/>
</dbReference>
<dbReference type="GeneID" id="37029853"/>
<accession>A0A316V496</accession>
<reference evidence="2 3" key="1">
    <citation type="journal article" date="2018" name="Mol. Biol. Evol.">
        <title>Broad Genomic Sampling Reveals a Smut Pathogenic Ancestry of the Fungal Clade Ustilaginomycotina.</title>
        <authorList>
            <person name="Kijpornyongpan T."/>
            <person name="Mondo S.J."/>
            <person name="Barry K."/>
            <person name="Sandor L."/>
            <person name="Lee J."/>
            <person name="Lipzen A."/>
            <person name="Pangilinan J."/>
            <person name="LaButti K."/>
            <person name="Hainaut M."/>
            <person name="Henrissat B."/>
            <person name="Grigoriev I.V."/>
            <person name="Spatafora J.W."/>
            <person name="Aime M.C."/>
        </authorList>
    </citation>
    <scope>NUCLEOTIDE SEQUENCE [LARGE SCALE GENOMIC DNA]</scope>
    <source>
        <strain evidence="2 3">MCA 5214</strain>
    </source>
</reference>
<dbReference type="RefSeq" id="XP_025365655.1">
    <property type="nucleotide sequence ID" value="XM_025508030.1"/>
</dbReference>
<dbReference type="PANTHER" id="PTHR28015:SF1">
    <property type="entry name" value="ATP SYNTHASE ASSEMBLY FACTOR FMC1, MITOCHONDRIAL"/>
    <property type="match status" value="1"/>
</dbReference>
<dbReference type="PANTHER" id="PTHR28015">
    <property type="entry name" value="ATP SYNTHASE ASSEMBLY FACTOR FMC1, MITOCHONDRIAL"/>
    <property type="match status" value="1"/>
</dbReference>
<evidence type="ECO:0000256" key="1">
    <source>
        <dbReference type="SAM" id="MobiDB-lite"/>
    </source>
</evidence>
<sequence>MSAAASSSTATPRHLYRTLLRELRSNPNNPPKPTLAPAFKSQPIVAYVRTTFRDGKAKETEGALREMRDLETYLRSNRVHRELLHRYSPLHDLTEQERVKATARRVGLDVPKLYDPEAEVDPKGQSTKGAIDQKADTLGRGRERGPLPPPDLD</sequence>
<feature type="compositionally biased region" description="Basic and acidic residues" evidence="1">
    <location>
        <begin position="131"/>
        <end position="145"/>
    </location>
</feature>
<dbReference type="GO" id="GO:0033615">
    <property type="term" value="P:mitochondrial proton-transporting ATP synthase complex assembly"/>
    <property type="evidence" value="ECO:0007669"/>
    <property type="project" value="InterPro"/>
</dbReference>
<dbReference type="InterPro" id="IPR039196">
    <property type="entry name" value="Fmc1"/>
</dbReference>
<dbReference type="Proteomes" id="UP000245884">
    <property type="component" value="Unassembled WGS sequence"/>
</dbReference>
<protein>
    <submittedName>
        <fullName evidence="2">Uncharacterized protein</fullName>
    </submittedName>
</protein>
<evidence type="ECO:0000313" key="3">
    <source>
        <dbReference type="Proteomes" id="UP000245884"/>
    </source>
</evidence>